<keyword evidence="1" id="KW-0732">Signal</keyword>
<feature type="chain" id="PRO_5031149033" evidence="1">
    <location>
        <begin position="24"/>
        <end position="230"/>
    </location>
</feature>
<dbReference type="NCBIfam" id="TIGR04219">
    <property type="entry name" value="OMP_w_GlyGly"/>
    <property type="match status" value="1"/>
</dbReference>
<dbReference type="Proteomes" id="UP000535589">
    <property type="component" value="Unassembled WGS sequence"/>
</dbReference>
<sequence>MKKYWFAVSGVLAALSFSSQAIAQSSAENGKSSPDIHIAGMVGFDVWQASAKNDEVRGNDDTAAGMQVALETSLPYVPHLKLRYLPVNTGDVQFDKSDVTFYYPLIAHKLMDFNGGLTLSNYADAQWSQPSNGARHSFDEMVFGWYADATIRVPNSGFAIIGEFDFGNTAGIKHADVTAGAQYTVSKFGGEWQLRAGYRVIDLMLTDVGTATGEHKVFVDGWFAGVHYRF</sequence>
<accession>A0A7X8YGW4</accession>
<proteinExistence type="predicted"/>
<gene>
    <name evidence="2" type="ORF">HGP28_11225</name>
</gene>
<dbReference type="EMBL" id="JABAIK010000010">
    <property type="protein sequence ID" value="NLS13463.1"/>
    <property type="molecule type" value="Genomic_DNA"/>
</dbReference>
<feature type="signal peptide" evidence="1">
    <location>
        <begin position="1"/>
        <end position="23"/>
    </location>
</feature>
<dbReference type="AlphaFoldDB" id="A0A7X8YGW4"/>
<dbReference type="InterPro" id="IPR026387">
    <property type="entry name" value="OMP_w_GlyGly"/>
</dbReference>
<keyword evidence="3" id="KW-1185">Reference proteome</keyword>
<evidence type="ECO:0000313" key="3">
    <source>
        <dbReference type="Proteomes" id="UP000535589"/>
    </source>
</evidence>
<comment type="caution">
    <text evidence="2">The sequence shown here is derived from an EMBL/GenBank/DDBJ whole genome shotgun (WGS) entry which is preliminary data.</text>
</comment>
<name>A0A7X8YGW4_9VIBR</name>
<evidence type="ECO:0000256" key="1">
    <source>
        <dbReference type="SAM" id="SignalP"/>
    </source>
</evidence>
<dbReference type="RefSeq" id="WP_168836563.1">
    <property type="nucleotide sequence ID" value="NZ_JABAIK010000010.1"/>
</dbReference>
<reference evidence="2 3" key="1">
    <citation type="submission" date="2020-04" db="EMBL/GenBank/DDBJ databases">
        <title>Vibrio sp. SM6, a novel species isolated from seawater.</title>
        <authorList>
            <person name="Wang X."/>
        </authorList>
    </citation>
    <scope>NUCLEOTIDE SEQUENCE [LARGE SCALE GENOMIC DNA]</scope>
    <source>
        <strain evidence="2 3">SM6</strain>
    </source>
</reference>
<evidence type="ECO:0000313" key="2">
    <source>
        <dbReference type="EMBL" id="NLS13463.1"/>
    </source>
</evidence>
<protein>
    <submittedName>
        <fullName evidence="2">TIGR04219 family outer membrane beta-barrel protein</fullName>
    </submittedName>
</protein>
<organism evidence="2 3">
    <name type="scientific">Vibrio agarilyticus</name>
    <dbReference type="NCBI Taxonomy" id="2726741"/>
    <lineage>
        <taxon>Bacteria</taxon>
        <taxon>Pseudomonadati</taxon>
        <taxon>Pseudomonadota</taxon>
        <taxon>Gammaproteobacteria</taxon>
        <taxon>Vibrionales</taxon>
        <taxon>Vibrionaceae</taxon>
        <taxon>Vibrio</taxon>
    </lineage>
</organism>